<dbReference type="RefSeq" id="YP_009117075.1">
    <property type="nucleotide sequence ID" value="NC_026277.1"/>
</dbReference>
<dbReference type="Proteomes" id="UP000204515">
    <property type="component" value="Segment"/>
</dbReference>
<feature type="compositionally biased region" description="Basic residues" evidence="1">
    <location>
        <begin position="87"/>
        <end position="96"/>
    </location>
</feature>
<proteinExistence type="predicted"/>
<reference evidence="2 3" key="1">
    <citation type="journal article" date="2015" name="Infect. Genet. Evol.">
        <title>Characterisation of a diverse range of circular replication-associated protein encoding DNA viruses recovered from a sewage treatment oxidation pond.</title>
        <authorList>
            <person name="Kraberger S."/>
            <person name="Arguello-Astorga G.R."/>
            <person name="Greenfield L.G."/>
            <person name="Galilee C."/>
            <person name="Law D."/>
            <person name="Martin D.P."/>
            <person name="Varsani A."/>
        </authorList>
    </citation>
    <scope>NUCLEOTIDE SEQUENCE [LARGE SCALE GENOMIC DNA]</scope>
    <source>
        <strain evidence="2">SaCV-32_NZ-BS4194-2012</strain>
    </source>
</reference>
<sequence length="449" mass="48976">MPPYSPTPNRKRRGSALPTPPRSAKKQRTRGGRGNGIAALVRSIATQTGPGAAAAAAYDTVRAVGNLIKGSKKSMPRAKGQSYRSGGRIKKPKGNKGSKFDTIANKGFVTNLQCGAVMTTTRPVGYLAQSTLPRDTTFTTMLKALCKRLLQHAGLRIKNEEEPILDGQYYNSTIELRYKLRDGTLVLSKDFIVTTASTLVTLAADMDTWFAANNGELLPNQFLTLRYYVEFGTLATARMIQSEMDLTAVTVHLHGESVLKMQNRTINSTGNNDDSDVDNVPLDGKFYEFNSNGTVYRDYGQPAVDGKSAVVTARQFGILPTTLASDVGTKMYADIPLKSQFIGCKKNGNWSIEPATIKTSTIKSDVTMAFSKFVNLLCLRKAYNVQFAQFWIGQTRLFAMEKKIFAAAADAVSQISVAFDHELRIGCYISEKKSTQTAPSVTNVPGVTV</sequence>
<accession>A0A0B4UH94</accession>
<organism evidence="2 3">
    <name type="scientific">Sewage-associated circular DNA virus-32</name>
    <dbReference type="NCBI Taxonomy" id="1592099"/>
    <lineage>
        <taxon>Viruses</taxon>
        <taxon>Monodnaviria</taxon>
        <taxon>Shotokuvirae</taxon>
        <taxon>Cressdnaviricota</taxon>
        <taxon>Arfiviricetes</taxon>
        <taxon>Saturnivirales</taxon>
        <taxon>Kanorauviridae</taxon>
        <taxon>Shanivirus</taxon>
        <taxon>Shanivirus sewoxi</taxon>
    </lineage>
</organism>
<name>A0A0B4UH94_9VIRU</name>
<feature type="region of interest" description="Disordered" evidence="1">
    <location>
        <begin position="70"/>
        <end position="97"/>
    </location>
</feature>
<dbReference type="OrthoDB" id="16869at10239"/>
<dbReference type="KEGG" id="vg:22974541"/>
<evidence type="ECO:0000313" key="2">
    <source>
        <dbReference type="EMBL" id="AJD07559.1"/>
    </source>
</evidence>
<evidence type="ECO:0000313" key="3">
    <source>
        <dbReference type="Proteomes" id="UP000204515"/>
    </source>
</evidence>
<evidence type="ECO:0000256" key="1">
    <source>
        <dbReference type="SAM" id="MobiDB-lite"/>
    </source>
</evidence>
<keyword evidence="3" id="KW-1185">Reference proteome</keyword>
<feature type="region of interest" description="Disordered" evidence="1">
    <location>
        <begin position="1"/>
        <end position="35"/>
    </location>
</feature>
<dbReference type="EMBL" id="KM821767">
    <property type="protein sequence ID" value="AJD07559.1"/>
    <property type="molecule type" value="Genomic_DNA"/>
</dbReference>
<protein>
    <submittedName>
        <fullName evidence="2">Capsid protein</fullName>
    </submittedName>
</protein>
<dbReference type="GeneID" id="22974541"/>